<dbReference type="Pfam" id="PF00291">
    <property type="entry name" value="PALP"/>
    <property type="match status" value="1"/>
</dbReference>
<dbReference type="EMBL" id="BAAATJ010000007">
    <property type="protein sequence ID" value="GAA2395331.1"/>
    <property type="molecule type" value="Genomic_DNA"/>
</dbReference>
<dbReference type="InterPro" id="IPR036052">
    <property type="entry name" value="TrpB-like_PALP_sf"/>
</dbReference>
<reference evidence="8 9" key="1">
    <citation type="journal article" date="2019" name="Int. J. Syst. Evol. Microbiol.">
        <title>The Global Catalogue of Microorganisms (GCM) 10K type strain sequencing project: providing services to taxonomists for standard genome sequencing and annotation.</title>
        <authorList>
            <consortium name="The Broad Institute Genomics Platform"/>
            <consortium name="The Broad Institute Genome Sequencing Center for Infectious Disease"/>
            <person name="Wu L."/>
            <person name="Ma J."/>
        </authorList>
    </citation>
    <scope>NUCLEOTIDE SEQUENCE [LARGE SCALE GENOMIC DNA]</scope>
    <source>
        <strain evidence="8 9">JCM 6921</strain>
    </source>
</reference>
<comment type="cofactor">
    <cofactor evidence="1">
        <name>pyridoxal 5'-phosphate</name>
        <dbReference type="ChEBI" id="CHEBI:597326"/>
    </cofactor>
</comment>
<dbReference type="InterPro" id="IPR001926">
    <property type="entry name" value="TrpB-like_PALP"/>
</dbReference>
<dbReference type="PANTHER" id="PTHR48078">
    <property type="entry name" value="THREONINE DEHYDRATASE, MITOCHONDRIAL-RELATED"/>
    <property type="match status" value="1"/>
</dbReference>
<dbReference type="PANTHER" id="PTHR48078:SF6">
    <property type="entry name" value="L-THREONINE DEHYDRATASE CATABOLIC TDCB"/>
    <property type="match status" value="1"/>
</dbReference>
<evidence type="ECO:0000256" key="6">
    <source>
        <dbReference type="SAM" id="MobiDB-lite"/>
    </source>
</evidence>
<evidence type="ECO:0000256" key="2">
    <source>
        <dbReference type="ARBA" id="ARBA00010869"/>
    </source>
</evidence>
<evidence type="ECO:0000313" key="9">
    <source>
        <dbReference type="Proteomes" id="UP001500058"/>
    </source>
</evidence>
<organism evidence="8 9">
    <name type="scientific">Streptomyces glaucosporus</name>
    <dbReference type="NCBI Taxonomy" id="284044"/>
    <lineage>
        <taxon>Bacteria</taxon>
        <taxon>Bacillati</taxon>
        <taxon>Actinomycetota</taxon>
        <taxon>Actinomycetes</taxon>
        <taxon>Kitasatosporales</taxon>
        <taxon>Streptomycetaceae</taxon>
        <taxon>Streptomyces</taxon>
    </lineage>
</organism>
<evidence type="ECO:0000313" key="8">
    <source>
        <dbReference type="EMBL" id="GAA2395331.1"/>
    </source>
</evidence>
<protein>
    <recommendedName>
        <fullName evidence="3">threonine ammonia-lyase</fullName>
        <ecNumber evidence="3">4.3.1.19</ecNumber>
    </recommendedName>
</protein>
<feature type="domain" description="ACT" evidence="7">
    <location>
        <begin position="389"/>
        <end position="462"/>
    </location>
</feature>
<dbReference type="Proteomes" id="UP001500058">
    <property type="component" value="Unassembled WGS sequence"/>
</dbReference>
<dbReference type="Gene3D" id="3.40.50.1100">
    <property type="match status" value="2"/>
</dbReference>
<dbReference type="InterPro" id="IPR044561">
    <property type="entry name" value="ACT_ThrD-II-like"/>
</dbReference>
<evidence type="ECO:0000256" key="5">
    <source>
        <dbReference type="ARBA" id="ARBA00023239"/>
    </source>
</evidence>
<gene>
    <name evidence="8" type="primary">ilvA</name>
    <name evidence="8" type="ORF">GCM10010420_20970</name>
</gene>
<dbReference type="InterPro" id="IPR002912">
    <property type="entry name" value="ACT_dom"/>
</dbReference>
<name>A0ABN3I7H0_9ACTN</name>
<feature type="compositionally biased region" description="Basic residues" evidence="6">
    <location>
        <begin position="1"/>
        <end position="13"/>
    </location>
</feature>
<evidence type="ECO:0000259" key="7">
    <source>
        <dbReference type="PROSITE" id="PS51671"/>
    </source>
</evidence>
<feature type="region of interest" description="Disordered" evidence="6">
    <location>
        <begin position="1"/>
        <end position="66"/>
    </location>
</feature>
<keyword evidence="4" id="KW-0663">Pyridoxal phosphate</keyword>
<accession>A0ABN3I7H0</accession>
<dbReference type="EC" id="4.3.1.19" evidence="3"/>
<comment type="similarity">
    <text evidence="2">Belongs to the serine/threonine dehydratase family.</text>
</comment>
<comment type="caution">
    <text evidence="8">The sequence shown here is derived from an EMBL/GenBank/DDBJ whole genome shotgun (WGS) entry which is preliminary data.</text>
</comment>
<dbReference type="CDD" id="cd01562">
    <property type="entry name" value="Thr-dehyd"/>
    <property type="match status" value="1"/>
</dbReference>
<dbReference type="CDD" id="cd04886">
    <property type="entry name" value="ACT_ThrD-II-like"/>
    <property type="match status" value="1"/>
</dbReference>
<sequence length="462" mass="47171">MRPGPPRRGRALRPGRVAPPGPPGCQTGGMVASPAQHTGPGTGSDAAPGSVPGGGPAGSAGTPPLTLDDIRTAQKTLSGVARVTALEGSRHLSELVGSPVHFKCENLQRTGSFKVRGAYVRIAAMSAEERARGVVAASAGNHAQGVALAASLLGVRSTVFMPVGAPLPKVAATRDYGARVRLHGQVVDETLRAAQEYAAETGAVFIHPFDHPDIVAGQGTVGLEILEQCPEVRTIVVGVGGGGLAAGVALAVKTLRPDVRVVGVQAEGAAAYPPSLAAGHPVALESVSTMADGIKVGRPGDVPFRIVGELVDEIRTVSEDALSSALLLCLERAKLVVEPAGASPVAALLSAPESFEGPVVAVLSGGNVDPLVLQRTLRHGMAAAGRYLSLRLRLTDRPGALAALLGELSVADANVLDVSHVRTDPRLGLTEAEVEVHLETKGPEHCAEVTASLRRAGYTVMG</sequence>
<dbReference type="NCBIfam" id="TIGR01127">
    <property type="entry name" value="ilvA_1Cterm"/>
    <property type="match status" value="1"/>
</dbReference>
<dbReference type="InterPro" id="IPR050147">
    <property type="entry name" value="Ser/Thr_Dehydratase"/>
</dbReference>
<dbReference type="SUPFAM" id="SSF53686">
    <property type="entry name" value="Tryptophan synthase beta subunit-like PLP-dependent enzymes"/>
    <property type="match status" value="1"/>
</dbReference>
<dbReference type="InterPro" id="IPR005789">
    <property type="entry name" value="Thr_deHydtase_catblc"/>
</dbReference>
<evidence type="ECO:0000256" key="4">
    <source>
        <dbReference type="ARBA" id="ARBA00022898"/>
    </source>
</evidence>
<dbReference type="PROSITE" id="PS51671">
    <property type="entry name" value="ACT"/>
    <property type="match status" value="1"/>
</dbReference>
<evidence type="ECO:0000256" key="1">
    <source>
        <dbReference type="ARBA" id="ARBA00001933"/>
    </source>
</evidence>
<keyword evidence="9" id="KW-1185">Reference proteome</keyword>
<keyword evidence="5" id="KW-0456">Lyase</keyword>
<evidence type="ECO:0000256" key="3">
    <source>
        <dbReference type="ARBA" id="ARBA00012096"/>
    </source>
</evidence>
<proteinExistence type="inferred from homology"/>